<dbReference type="Proteomes" id="UP000324800">
    <property type="component" value="Unassembled WGS sequence"/>
</dbReference>
<evidence type="ECO:0000313" key="1">
    <source>
        <dbReference type="EMBL" id="KAA6361453.1"/>
    </source>
</evidence>
<proteinExistence type="predicted"/>
<dbReference type="AlphaFoldDB" id="A0A5J4TU81"/>
<sequence>MSHSFFEQLPVTYLNAICFKIDENNELVEKSIAILSPVISHTGSFTLSSLARLFQSEFFNDIKTCFGYSDGGPHFRNQQLVCMLLRKGAPLIKDVMFQVSFCELFRGKEHVDQFF</sequence>
<accession>A0A5J4TU81</accession>
<evidence type="ECO:0000313" key="2">
    <source>
        <dbReference type="Proteomes" id="UP000324800"/>
    </source>
</evidence>
<evidence type="ECO:0008006" key="3">
    <source>
        <dbReference type="Google" id="ProtNLM"/>
    </source>
</evidence>
<gene>
    <name evidence="1" type="ORF">EZS28_043019</name>
</gene>
<protein>
    <recommendedName>
        <fullName evidence="3">DUF4371 domain-containing protein</fullName>
    </recommendedName>
</protein>
<dbReference type="EMBL" id="SNRW01025532">
    <property type="protein sequence ID" value="KAA6361453.1"/>
    <property type="molecule type" value="Genomic_DNA"/>
</dbReference>
<reference evidence="1 2" key="1">
    <citation type="submission" date="2019-03" db="EMBL/GenBank/DDBJ databases">
        <title>Single cell metagenomics reveals metabolic interactions within the superorganism composed of flagellate Streblomastix strix and complex community of Bacteroidetes bacteria on its surface.</title>
        <authorList>
            <person name="Treitli S.C."/>
            <person name="Kolisko M."/>
            <person name="Husnik F."/>
            <person name="Keeling P."/>
            <person name="Hampl V."/>
        </authorList>
    </citation>
    <scope>NUCLEOTIDE SEQUENCE [LARGE SCALE GENOMIC DNA]</scope>
    <source>
        <strain evidence="1">ST1C</strain>
    </source>
</reference>
<comment type="caution">
    <text evidence="1">The sequence shown here is derived from an EMBL/GenBank/DDBJ whole genome shotgun (WGS) entry which is preliminary data.</text>
</comment>
<name>A0A5J4TU81_9EUKA</name>
<organism evidence="1 2">
    <name type="scientific">Streblomastix strix</name>
    <dbReference type="NCBI Taxonomy" id="222440"/>
    <lineage>
        <taxon>Eukaryota</taxon>
        <taxon>Metamonada</taxon>
        <taxon>Preaxostyla</taxon>
        <taxon>Oxymonadida</taxon>
        <taxon>Streblomastigidae</taxon>
        <taxon>Streblomastix</taxon>
    </lineage>
</organism>